<dbReference type="RefSeq" id="WP_004471424.1">
    <property type="nucleotide sequence ID" value="NZ_AHMU02000036.1"/>
</dbReference>
<reference evidence="1 2" key="1">
    <citation type="submission" date="2013-01" db="EMBL/GenBank/DDBJ databases">
        <authorList>
            <person name="Harkins D.M."/>
            <person name="Durkin A.S."/>
            <person name="Brinkac L.M."/>
            <person name="Haft D.H."/>
            <person name="Selengut J.D."/>
            <person name="Sanka R."/>
            <person name="DePew J."/>
            <person name="Purushe J."/>
            <person name="Hartskeerl R.A."/>
            <person name="Ahmed A."/>
            <person name="van der Linden H."/>
            <person name="Goris M.G.A."/>
            <person name="Vinetz J.M."/>
            <person name="Sutton G.G."/>
            <person name="Nierman W.C."/>
            <person name="Fouts D.E."/>
        </authorList>
    </citation>
    <scope>NUCLEOTIDE SEQUENCE [LARGE SCALE GENOMIC DNA]</scope>
    <source>
        <strain evidence="1 2">MAVJ 401</strain>
    </source>
</reference>
<evidence type="ECO:0000313" key="1">
    <source>
        <dbReference type="EMBL" id="EMN22163.1"/>
    </source>
</evidence>
<dbReference type="Proteomes" id="UP000012106">
    <property type="component" value="Unassembled WGS sequence"/>
</dbReference>
<dbReference type="AlphaFoldDB" id="M6JRA8"/>
<name>M6JRA8_9LEPT</name>
<dbReference type="EMBL" id="AHMU02000036">
    <property type="protein sequence ID" value="EMN22163.1"/>
    <property type="molecule type" value="Genomic_DNA"/>
</dbReference>
<organism evidence="1 2">
    <name type="scientific">Leptospira santarosai serovar Arenal str. MAVJ 401</name>
    <dbReference type="NCBI Taxonomy" id="1049976"/>
    <lineage>
        <taxon>Bacteria</taxon>
        <taxon>Pseudomonadati</taxon>
        <taxon>Spirochaetota</taxon>
        <taxon>Spirochaetia</taxon>
        <taxon>Leptospirales</taxon>
        <taxon>Leptospiraceae</taxon>
        <taxon>Leptospira</taxon>
    </lineage>
</organism>
<protein>
    <submittedName>
        <fullName evidence="1">Uncharacterized protein</fullName>
    </submittedName>
</protein>
<gene>
    <name evidence="1" type="ORF">LEP1GSC063_0270</name>
</gene>
<comment type="caution">
    <text evidence="1">The sequence shown here is derived from an EMBL/GenBank/DDBJ whole genome shotgun (WGS) entry which is preliminary data.</text>
</comment>
<accession>M6JRA8</accession>
<proteinExistence type="predicted"/>
<sequence>MAKPAKRNKHIVFSRIFSIMSGNYFEFVPKPSNVGTPFLDFWDKFFRILFIEFDLKLSAQYFDFLGIYR</sequence>
<evidence type="ECO:0000313" key="2">
    <source>
        <dbReference type="Proteomes" id="UP000012106"/>
    </source>
</evidence>